<comment type="similarity">
    <text evidence="1">Belongs to the LOR family.</text>
</comment>
<dbReference type="Pfam" id="PF04525">
    <property type="entry name" value="LOR"/>
    <property type="match status" value="1"/>
</dbReference>
<dbReference type="Gene3D" id="2.40.160.200">
    <property type="entry name" value="LURP1-related"/>
    <property type="match status" value="1"/>
</dbReference>
<dbReference type="EMBL" id="JARKIF010000004">
    <property type="protein sequence ID" value="KAJ7642245.1"/>
    <property type="molecule type" value="Genomic_DNA"/>
</dbReference>
<dbReference type="AlphaFoldDB" id="A0AAD7FW95"/>
<sequence length="196" mass="21552">MALQLLDPSPPLGLFSQFCTQDQTTLVLKEKVISWSGEDFSVKDHLGNVVIKCEGKVLTMTDEKKFTDADGNHLFTLRNKLLHIHKTLEAEDPSGKVILKIKGAIQLFGSTMTATFTNFNGQIVDLVCKGDILDRKATITRDSQIVAQIGRNFLNAREMFAGAETYQVSVAPGVDLALIAAICICVDESKRESHAR</sequence>
<keyword evidence="3" id="KW-1185">Reference proteome</keyword>
<evidence type="ECO:0000313" key="2">
    <source>
        <dbReference type="EMBL" id="KAJ7642245.1"/>
    </source>
</evidence>
<evidence type="ECO:0000313" key="3">
    <source>
        <dbReference type="Proteomes" id="UP001221142"/>
    </source>
</evidence>
<gene>
    <name evidence="2" type="ORF">FB45DRAFT_826470</name>
</gene>
<organism evidence="2 3">
    <name type="scientific">Roridomyces roridus</name>
    <dbReference type="NCBI Taxonomy" id="1738132"/>
    <lineage>
        <taxon>Eukaryota</taxon>
        <taxon>Fungi</taxon>
        <taxon>Dikarya</taxon>
        <taxon>Basidiomycota</taxon>
        <taxon>Agaricomycotina</taxon>
        <taxon>Agaricomycetes</taxon>
        <taxon>Agaricomycetidae</taxon>
        <taxon>Agaricales</taxon>
        <taxon>Marasmiineae</taxon>
        <taxon>Mycenaceae</taxon>
        <taxon>Roridomyces</taxon>
    </lineage>
</organism>
<protein>
    <submittedName>
        <fullName evidence="2">Tubby C-terminal-like domain-containing protein</fullName>
    </submittedName>
</protein>
<dbReference type="InterPro" id="IPR007612">
    <property type="entry name" value="LOR"/>
</dbReference>
<dbReference type="InterPro" id="IPR038595">
    <property type="entry name" value="LOR_sf"/>
</dbReference>
<dbReference type="PANTHER" id="PTHR31087:SF161">
    <property type="entry name" value="TUBBY C 2 FAMILY PROTEIN"/>
    <property type="match status" value="1"/>
</dbReference>
<proteinExistence type="inferred from homology"/>
<name>A0AAD7FW95_9AGAR</name>
<dbReference type="SUPFAM" id="SSF54518">
    <property type="entry name" value="Tubby C-terminal domain-like"/>
    <property type="match status" value="1"/>
</dbReference>
<dbReference type="InterPro" id="IPR025659">
    <property type="entry name" value="Tubby-like_C"/>
</dbReference>
<dbReference type="PANTHER" id="PTHR31087">
    <property type="match status" value="1"/>
</dbReference>
<reference evidence="2" key="1">
    <citation type="submission" date="2023-03" db="EMBL/GenBank/DDBJ databases">
        <title>Massive genome expansion in bonnet fungi (Mycena s.s.) driven by repeated elements and novel gene families across ecological guilds.</title>
        <authorList>
            <consortium name="Lawrence Berkeley National Laboratory"/>
            <person name="Harder C.B."/>
            <person name="Miyauchi S."/>
            <person name="Viragh M."/>
            <person name="Kuo A."/>
            <person name="Thoen E."/>
            <person name="Andreopoulos B."/>
            <person name="Lu D."/>
            <person name="Skrede I."/>
            <person name="Drula E."/>
            <person name="Henrissat B."/>
            <person name="Morin E."/>
            <person name="Kohler A."/>
            <person name="Barry K."/>
            <person name="LaButti K."/>
            <person name="Morin E."/>
            <person name="Salamov A."/>
            <person name="Lipzen A."/>
            <person name="Mereny Z."/>
            <person name="Hegedus B."/>
            <person name="Baldrian P."/>
            <person name="Stursova M."/>
            <person name="Weitz H."/>
            <person name="Taylor A."/>
            <person name="Grigoriev I.V."/>
            <person name="Nagy L.G."/>
            <person name="Martin F."/>
            <person name="Kauserud H."/>
        </authorList>
    </citation>
    <scope>NUCLEOTIDE SEQUENCE</scope>
    <source>
        <strain evidence="2">9284</strain>
    </source>
</reference>
<evidence type="ECO:0000256" key="1">
    <source>
        <dbReference type="ARBA" id="ARBA00005437"/>
    </source>
</evidence>
<comment type="caution">
    <text evidence="2">The sequence shown here is derived from an EMBL/GenBank/DDBJ whole genome shotgun (WGS) entry which is preliminary data.</text>
</comment>
<dbReference type="Proteomes" id="UP001221142">
    <property type="component" value="Unassembled WGS sequence"/>
</dbReference>
<accession>A0AAD7FW95</accession>